<keyword evidence="2" id="KW-1185">Reference proteome</keyword>
<organism evidence="1 2">
    <name type="scientific">Krasilnikovia cinnamomea</name>
    <dbReference type="NCBI Taxonomy" id="349313"/>
    <lineage>
        <taxon>Bacteria</taxon>
        <taxon>Bacillati</taxon>
        <taxon>Actinomycetota</taxon>
        <taxon>Actinomycetes</taxon>
        <taxon>Micromonosporales</taxon>
        <taxon>Micromonosporaceae</taxon>
        <taxon>Krasilnikovia</taxon>
    </lineage>
</organism>
<evidence type="ECO:0000313" key="1">
    <source>
        <dbReference type="EMBL" id="RZU48762.1"/>
    </source>
</evidence>
<accession>A0A4Q7ZDJ2</accession>
<dbReference type="OrthoDB" id="4141133at2"/>
<dbReference type="RefSeq" id="WP_130507956.1">
    <property type="nucleotide sequence ID" value="NZ_SHKY01000001.1"/>
</dbReference>
<sequence>MRDISNLLWPEAPFGAEQRPFGRARDMLTAVAIDWAVQRGGEPLPVGAAAVYLGVRRHGNAYEVNSDTLSIGFRTTVIDTPDELPELLAILDRTLTRARRQAAILAGHRLGGDLARILDRSRVPLRGAAGVIDVWAHRMTKTRGLARMVDTAVEAATTGADLDMPLPATPVALPTSPDESAQGCRRVLARALAIGLTAAVHTGRYHWEGQFRVREVTDRETWDLLPADTATQPVPPLCR</sequence>
<protein>
    <submittedName>
        <fullName evidence="1">Uncharacterized protein</fullName>
    </submittedName>
</protein>
<evidence type="ECO:0000313" key="2">
    <source>
        <dbReference type="Proteomes" id="UP000292564"/>
    </source>
</evidence>
<name>A0A4Q7ZDJ2_9ACTN</name>
<dbReference type="EMBL" id="SHKY01000001">
    <property type="protein sequence ID" value="RZU48762.1"/>
    <property type="molecule type" value="Genomic_DNA"/>
</dbReference>
<gene>
    <name evidence="1" type="ORF">EV385_0486</name>
</gene>
<comment type="caution">
    <text evidence="1">The sequence shown here is derived from an EMBL/GenBank/DDBJ whole genome shotgun (WGS) entry which is preliminary data.</text>
</comment>
<dbReference type="AlphaFoldDB" id="A0A4Q7ZDJ2"/>
<dbReference type="Proteomes" id="UP000292564">
    <property type="component" value="Unassembled WGS sequence"/>
</dbReference>
<reference evidence="1 2" key="1">
    <citation type="submission" date="2019-02" db="EMBL/GenBank/DDBJ databases">
        <title>Sequencing the genomes of 1000 actinobacteria strains.</title>
        <authorList>
            <person name="Klenk H.-P."/>
        </authorList>
    </citation>
    <scope>NUCLEOTIDE SEQUENCE [LARGE SCALE GENOMIC DNA]</scope>
    <source>
        <strain evidence="1 2">DSM 45162</strain>
    </source>
</reference>
<proteinExistence type="predicted"/>